<name>A0AAN8F972_TRICO</name>
<comment type="caution">
    <text evidence="3">The sequence shown here is derived from an EMBL/GenBank/DDBJ whole genome shotgun (WGS) entry which is preliminary data.</text>
</comment>
<keyword evidence="4" id="KW-1185">Reference proteome</keyword>
<dbReference type="EMBL" id="WIXE01013066">
    <property type="protein sequence ID" value="KAK5975420.1"/>
    <property type="molecule type" value="Genomic_DNA"/>
</dbReference>
<evidence type="ECO:0000313" key="2">
    <source>
        <dbReference type="EMBL" id="KAK5965578.1"/>
    </source>
</evidence>
<evidence type="ECO:0000313" key="3">
    <source>
        <dbReference type="EMBL" id="KAK5975420.1"/>
    </source>
</evidence>
<evidence type="ECO:0000259" key="1">
    <source>
        <dbReference type="Pfam" id="PF14727"/>
    </source>
</evidence>
<feature type="domain" description="PTHB1 N-terminal" evidence="1">
    <location>
        <begin position="30"/>
        <end position="98"/>
    </location>
</feature>
<dbReference type="EMBL" id="WIXE01024449">
    <property type="protein sequence ID" value="KAK5965578.1"/>
    <property type="molecule type" value="Genomic_DNA"/>
</dbReference>
<evidence type="ECO:0000313" key="4">
    <source>
        <dbReference type="Proteomes" id="UP001331761"/>
    </source>
</evidence>
<dbReference type="Pfam" id="PF14727">
    <property type="entry name" value="PHTB1_N"/>
    <property type="match status" value="1"/>
</dbReference>
<dbReference type="AlphaFoldDB" id="A0AAN8F972"/>
<sequence>MVELGSRSPFGQTFDNSVFIVPAIIIIAIVDQLLIGGEDGVLTIVDPGGSEKHPILLEQPIGRSIIDIAIGDFLPAAGSVLAVLTPYTLSFFKLSYSKSLYELV</sequence>
<reference evidence="3 4" key="1">
    <citation type="submission" date="2019-10" db="EMBL/GenBank/DDBJ databases">
        <title>Assembly and Annotation for the nematode Trichostrongylus colubriformis.</title>
        <authorList>
            <person name="Martin J."/>
        </authorList>
    </citation>
    <scope>NUCLEOTIDE SEQUENCE [LARGE SCALE GENOMIC DNA]</scope>
    <source>
        <strain evidence="3">G859</strain>
        <tissue evidence="3">Whole worm</tissue>
    </source>
</reference>
<accession>A0AAN8F972</accession>
<organism evidence="3 4">
    <name type="scientific">Trichostrongylus colubriformis</name>
    <name type="common">Black scour worm</name>
    <dbReference type="NCBI Taxonomy" id="6319"/>
    <lineage>
        <taxon>Eukaryota</taxon>
        <taxon>Metazoa</taxon>
        <taxon>Ecdysozoa</taxon>
        <taxon>Nematoda</taxon>
        <taxon>Chromadorea</taxon>
        <taxon>Rhabditida</taxon>
        <taxon>Rhabditina</taxon>
        <taxon>Rhabditomorpha</taxon>
        <taxon>Strongyloidea</taxon>
        <taxon>Trichostrongylidae</taxon>
        <taxon>Trichostrongylus</taxon>
    </lineage>
</organism>
<gene>
    <name evidence="2" type="ORF">GCK32_004159</name>
    <name evidence="3" type="ORF">GCK32_004835</name>
</gene>
<protein>
    <recommendedName>
        <fullName evidence="1">PTHB1 N-terminal domain-containing protein</fullName>
    </recommendedName>
</protein>
<dbReference type="Proteomes" id="UP001331761">
    <property type="component" value="Unassembled WGS sequence"/>
</dbReference>
<dbReference type="InterPro" id="IPR028073">
    <property type="entry name" value="PHTB1_N_dom"/>
</dbReference>
<proteinExistence type="predicted"/>